<dbReference type="GO" id="GO:0005737">
    <property type="term" value="C:cytoplasm"/>
    <property type="evidence" value="ECO:0007669"/>
    <property type="project" value="UniProtKB-SubCell"/>
</dbReference>
<accession>A0A1T4XYR0</accession>
<dbReference type="GO" id="GO:0003700">
    <property type="term" value="F:DNA-binding transcription factor activity"/>
    <property type="evidence" value="ECO:0007669"/>
    <property type="project" value="UniProtKB-UniRule"/>
</dbReference>
<gene>
    <name evidence="7" type="primary">rex</name>
    <name evidence="9" type="ORF">SAMN02745166_02177</name>
</gene>
<evidence type="ECO:0000256" key="5">
    <source>
        <dbReference type="ARBA" id="ARBA00023125"/>
    </source>
</evidence>
<dbReference type="InterPro" id="IPR058236">
    <property type="entry name" value="Rex_actinobacterial-type"/>
</dbReference>
<dbReference type="EMBL" id="FUYE01000006">
    <property type="protein sequence ID" value="SKA94533.1"/>
    <property type="molecule type" value="Genomic_DNA"/>
</dbReference>
<evidence type="ECO:0000313" key="9">
    <source>
        <dbReference type="EMBL" id="SKA94533.1"/>
    </source>
</evidence>
<dbReference type="OrthoDB" id="9784760at2"/>
<dbReference type="InterPro" id="IPR009718">
    <property type="entry name" value="Rex_DNA-bd_C_dom"/>
</dbReference>
<dbReference type="SMART" id="SM00881">
    <property type="entry name" value="CoA_binding"/>
    <property type="match status" value="1"/>
</dbReference>
<evidence type="ECO:0000259" key="8">
    <source>
        <dbReference type="SMART" id="SM00881"/>
    </source>
</evidence>
<proteinExistence type="inferred from homology"/>
<keyword evidence="2 7" id="KW-0678">Repressor</keyword>
<dbReference type="GO" id="GO:0003677">
    <property type="term" value="F:DNA binding"/>
    <property type="evidence" value="ECO:0007669"/>
    <property type="project" value="UniProtKB-UniRule"/>
</dbReference>
<evidence type="ECO:0000256" key="4">
    <source>
        <dbReference type="ARBA" id="ARBA00023027"/>
    </source>
</evidence>
<keyword evidence="5 7" id="KW-0238">DNA-binding</keyword>
<dbReference type="NCBIfam" id="NF003995">
    <property type="entry name" value="PRK05472.2-4"/>
    <property type="match status" value="1"/>
</dbReference>
<evidence type="ECO:0000256" key="3">
    <source>
        <dbReference type="ARBA" id="ARBA00023015"/>
    </source>
</evidence>
<dbReference type="Gene3D" id="1.10.10.10">
    <property type="entry name" value="Winged helix-like DNA-binding domain superfamily/Winged helix DNA-binding domain"/>
    <property type="match status" value="1"/>
</dbReference>
<reference evidence="10" key="1">
    <citation type="submission" date="2017-02" db="EMBL/GenBank/DDBJ databases">
        <authorList>
            <person name="Varghese N."/>
            <person name="Submissions S."/>
        </authorList>
    </citation>
    <scope>NUCLEOTIDE SEQUENCE [LARGE SCALE GENOMIC DNA]</scope>
    <source>
        <strain evidence="10">ATCC 700200</strain>
    </source>
</reference>
<keyword evidence="6 7" id="KW-0804">Transcription</keyword>
<name>A0A1T4XYR0_9BACT</name>
<feature type="domain" description="CoA-binding" evidence="8">
    <location>
        <begin position="79"/>
        <end position="178"/>
    </location>
</feature>
<comment type="subunit">
    <text evidence="7">Homodimer.</text>
</comment>
<dbReference type="NCBIfam" id="NF003993">
    <property type="entry name" value="PRK05472.2-2"/>
    <property type="match status" value="1"/>
</dbReference>
<dbReference type="GO" id="GO:0051775">
    <property type="term" value="P:response to redox state"/>
    <property type="evidence" value="ECO:0007669"/>
    <property type="project" value="InterPro"/>
</dbReference>
<keyword evidence="1 7" id="KW-0963">Cytoplasm</keyword>
<dbReference type="NCBIfam" id="NF003992">
    <property type="entry name" value="PRK05472.2-1"/>
    <property type="match status" value="1"/>
</dbReference>
<dbReference type="InterPro" id="IPR003781">
    <property type="entry name" value="CoA-bd"/>
</dbReference>
<evidence type="ECO:0000256" key="6">
    <source>
        <dbReference type="ARBA" id="ARBA00023163"/>
    </source>
</evidence>
<dbReference type="InterPro" id="IPR022876">
    <property type="entry name" value="Tscrpt_rep_Rex"/>
</dbReference>
<dbReference type="PANTHER" id="PTHR35786">
    <property type="entry name" value="REDOX-SENSING TRANSCRIPTIONAL REPRESSOR REX"/>
    <property type="match status" value="1"/>
</dbReference>
<comment type="function">
    <text evidence="7">Modulates transcription in response to changes in cellular NADH/NAD(+) redox state.</text>
</comment>
<dbReference type="Proteomes" id="UP000190774">
    <property type="component" value="Unassembled WGS sequence"/>
</dbReference>
<feature type="DNA-binding region" description="H-T-H motif" evidence="7">
    <location>
        <begin position="16"/>
        <end position="55"/>
    </location>
</feature>
<keyword evidence="10" id="KW-1185">Reference proteome</keyword>
<sequence>MPRIDIPRKSIYRLSIYQRCLSKLRENDVDTVSSEALAKAAGVKPTQLRKDLAYFGQFGTRGLGYNVDVLSSTISEVLGHNRLQPVILVGVGNLGSALLRYGGFRKEGFEVVAAFDVNPKRQPDLATPILAITAMMEFIQENQVKMAILAVPAVAAQSVTNQMVEAGIQAILNFSPSVLDVPEHVVVNSVDLAVELENLSYFIR</sequence>
<dbReference type="GO" id="GO:0045892">
    <property type="term" value="P:negative regulation of DNA-templated transcription"/>
    <property type="evidence" value="ECO:0007669"/>
    <property type="project" value="InterPro"/>
</dbReference>
<dbReference type="NCBIfam" id="NF003994">
    <property type="entry name" value="PRK05472.2-3"/>
    <property type="match status" value="1"/>
</dbReference>
<dbReference type="NCBIfam" id="NF003996">
    <property type="entry name" value="PRK05472.2-5"/>
    <property type="match status" value="1"/>
</dbReference>
<dbReference type="InterPro" id="IPR036390">
    <property type="entry name" value="WH_DNA-bd_sf"/>
</dbReference>
<evidence type="ECO:0000256" key="2">
    <source>
        <dbReference type="ARBA" id="ARBA00022491"/>
    </source>
</evidence>
<feature type="binding site" evidence="7">
    <location>
        <begin position="90"/>
        <end position="95"/>
    </location>
    <ligand>
        <name>NAD(+)</name>
        <dbReference type="ChEBI" id="CHEBI:57540"/>
    </ligand>
</feature>
<dbReference type="HAMAP" id="MF_01131">
    <property type="entry name" value="Rex"/>
    <property type="match status" value="1"/>
</dbReference>
<protein>
    <recommendedName>
        <fullName evidence="7">Redox-sensing transcriptional repressor Rex</fullName>
    </recommendedName>
</protein>
<dbReference type="InterPro" id="IPR036291">
    <property type="entry name" value="NAD(P)-bd_dom_sf"/>
</dbReference>
<dbReference type="STRING" id="48467.SAMN02745166_02177"/>
<comment type="similarity">
    <text evidence="7">Belongs to the transcriptional regulatory Rex family.</text>
</comment>
<dbReference type="PANTHER" id="PTHR35786:SF1">
    <property type="entry name" value="REDOX-SENSING TRANSCRIPTIONAL REPRESSOR REX 1"/>
    <property type="match status" value="1"/>
</dbReference>
<dbReference type="InterPro" id="IPR036388">
    <property type="entry name" value="WH-like_DNA-bd_sf"/>
</dbReference>
<dbReference type="SUPFAM" id="SSF46785">
    <property type="entry name" value="Winged helix' DNA-binding domain"/>
    <property type="match status" value="1"/>
</dbReference>
<keyword evidence="4 7" id="KW-0520">NAD</keyword>
<keyword evidence="3 7" id="KW-0805">Transcription regulation</keyword>
<evidence type="ECO:0000256" key="1">
    <source>
        <dbReference type="ARBA" id="ARBA00022490"/>
    </source>
</evidence>
<dbReference type="AlphaFoldDB" id="A0A1T4XYR0"/>
<dbReference type="Pfam" id="PF06971">
    <property type="entry name" value="Put_DNA-bind_N"/>
    <property type="match status" value="1"/>
</dbReference>
<dbReference type="Gene3D" id="3.40.50.720">
    <property type="entry name" value="NAD(P)-binding Rossmann-like Domain"/>
    <property type="match status" value="1"/>
</dbReference>
<comment type="subcellular location">
    <subcellularLocation>
        <location evidence="7">Cytoplasm</location>
    </subcellularLocation>
</comment>
<dbReference type="Pfam" id="PF02629">
    <property type="entry name" value="CoA_binding"/>
    <property type="match status" value="1"/>
</dbReference>
<organism evidence="9 10">
    <name type="scientific">Prosthecobacter debontii</name>
    <dbReference type="NCBI Taxonomy" id="48467"/>
    <lineage>
        <taxon>Bacteria</taxon>
        <taxon>Pseudomonadati</taxon>
        <taxon>Verrucomicrobiota</taxon>
        <taxon>Verrucomicrobiia</taxon>
        <taxon>Verrucomicrobiales</taxon>
        <taxon>Verrucomicrobiaceae</taxon>
        <taxon>Prosthecobacter</taxon>
    </lineage>
</organism>
<evidence type="ECO:0000313" key="10">
    <source>
        <dbReference type="Proteomes" id="UP000190774"/>
    </source>
</evidence>
<dbReference type="RefSeq" id="WP_078813388.1">
    <property type="nucleotide sequence ID" value="NZ_FUYE01000006.1"/>
</dbReference>
<dbReference type="SUPFAM" id="SSF51735">
    <property type="entry name" value="NAD(P)-binding Rossmann-fold domains"/>
    <property type="match status" value="1"/>
</dbReference>
<dbReference type="NCBIfam" id="NF003989">
    <property type="entry name" value="PRK05472.1-3"/>
    <property type="match status" value="1"/>
</dbReference>
<evidence type="ECO:0000256" key="7">
    <source>
        <dbReference type="HAMAP-Rule" id="MF_01131"/>
    </source>
</evidence>